<comment type="caution">
    <text evidence="1">The sequence shown here is derived from an EMBL/GenBank/DDBJ whole genome shotgun (WGS) entry which is preliminary data.</text>
</comment>
<sequence>MSPVNEEFEYHTLRFKKLSYEAVKQQAIVYFDQHKILTTLHLKKVLREASY</sequence>
<evidence type="ECO:0000313" key="2">
    <source>
        <dbReference type="Proteomes" id="UP000004095"/>
    </source>
</evidence>
<accession>A1ZYQ1</accession>
<protein>
    <submittedName>
        <fullName evidence="1">Uncharacterized protein</fullName>
    </submittedName>
</protein>
<proteinExistence type="predicted"/>
<reference evidence="1 2" key="1">
    <citation type="submission" date="2007-01" db="EMBL/GenBank/DDBJ databases">
        <authorList>
            <person name="Haygood M."/>
            <person name="Podell S."/>
            <person name="Anderson C."/>
            <person name="Hopkinson B."/>
            <person name="Roe K."/>
            <person name="Barbeau K."/>
            <person name="Gaasterland T."/>
            <person name="Ferriera S."/>
            <person name="Johnson J."/>
            <person name="Kravitz S."/>
            <person name="Beeson K."/>
            <person name="Sutton G."/>
            <person name="Rogers Y.-H."/>
            <person name="Friedman R."/>
            <person name="Frazier M."/>
            <person name="Venter J.C."/>
        </authorList>
    </citation>
    <scope>NUCLEOTIDE SEQUENCE [LARGE SCALE GENOMIC DNA]</scope>
    <source>
        <strain evidence="1 2">ATCC 23134</strain>
    </source>
</reference>
<gene>
    <name evidence="1" type="ORF">M23134_06462</name>
</gene>
<dbReference type="Proteomes" id="UP000004095">
    <property type="component" value="Unassembled WGS sequence"/>
</dbReference>
<dbReference type="AlphaFoldDB" id="A1ZYQ1"/>
<dbReference type="RefSeq" id="WP_002704716.1">
    <property type="nucleotide sequence ID" value="NZ_AAWS01000068.1"/>
</dbReference>
<organism evidence="1 2">
    <name type="scientific">Microscilla marina ATCC 23134</name>
    <dbReference type="NCBI Taxonomy" id="313606"/>
    <lineage>
        <taxon>Bacteria</taxon>
        <taxon>Pseudomonadati</taxon>
        <taxon>Bacteroidota</taxon>
        <taxon>Cytophagia</taxon>
        <taxon>Cytophagales</taxon>
        <taxon>Microscillaceae</taxon>
        <taxon>Microscilla</taxon>
    </lineage>
</organism>
<name>A1ZYQ1_MICM2</name>
<dbReference type="EMBL" id="AAWS01000068">
    <property type="protein sequence ID" value="EAY24475.1"/>
    <property type="molecule type" value="Genomic_DNA"/>
</dbReference>
<keyword evidence="2" id="KW-1185">Reference proteome</keyword>
<evidence type="ECO:0000313" key="1">
    <source>
        <dbReference type="EMBL" id="EAY24475.1"/>
    </source>
</evidence>